<evidence type="ECO:0000256" key="1">
    <source>
        <dbReference type="SAM" id="MobiDB-lite"/>
    </source>
</evidence>
<evidence type="ECO:0000313" key="3">
    <source>
        <dbReference type="EMBL" id="KDN45460.1"/>
    </source>
</evidence>
<organism evidence="3 4">
    <name type="scientific">Tilletiaria anomala (strain ATCC 24038 / CBS 436.72 / UBC 951)</name>
    <dbReference type="NCBI Taxonomy" id="1037660"/>
    <lineage>
        <taxon>Eukaryota</taxon>
        <taxon>Fungi</taxon>
        <taxon>Dikarya</taxon>
        <taxon>Basidiomycota</taxon>
        <taxon>Ustilaginomycotina</taxon>
        <taxon>Exobasidiomycetes</taxon>
        <taxon>Georgefischeriales</taxon>
        <taxon>Tilletiariaceae</taxon>
        <taxon>Tilletiaria</taxon>
    </lineage>
</organism>
<feature type="transmembrane region" description="Helical" evidence="2">
    <location>
        <begin position="27"/>
        <end position="47"/>
    </location>
</feature>
<keyword evidence="2" id="KW-1133">Transmembrane helix</keyword>
<name>A0A066W3W8_TILAU</name>
<dbReference type="GeneID" id="25264464"/>
<sequence length="118" mass="12950">MRVITLCKQWEHHAEGKKAGRSGSKNVGYVLIVSLVCAFSNIITSLGTQPFGTHLQQVKGDPSATGIWSWTSNLTAIQDGLSLRGTRREARNSGMHPRSTDSMTKSEMARSADHICHR</sequence>
<evidence type="ECO:0000256" key="2">
    <source>
        <dbReference type="SAM" id="Phobius"/>
    </source>
</evidence>
<dbReference type="Proteomes" id="UP000027361">
    <property type="component" value="Unassembled WGS sequence"/>
</dbReference>
<dbReference type="InParanoid" id="A0A066W3W8"/>
<reference evidence="3 4" key="1">
    <citation type="submission" date="2014-05" db="EMBL/GenBank/DDBJ databases">
        <title>Draft genome sequence of a rare smut relative, Tilletiaria anomala UBC 951.</title>
        <authorList>
            <consortium name="DOE Joint Genome Institute"/>
            <person name="Toome M."/>
            <person name="Kuo A."/>
            <person name="Henrissat B."/>
            <person name="Lipzen A."/>
            <person name="Tritt A."/>
            <person name="Yoshinaga Y."/>
            <person name="Zane M."/>
            <person name="Barry K."/>
            <person name="Grigoriev I.V."/>
            <person name="Spatafora J.W."/>
            <person name="Aimea M.C."/>
        </authorList>
    </citation>
    <scope>NUCLEOTIDE SEQUENCE [LARGE SCALE GENOMIC DNA]</scope>
    <source>
        <strain evidence="3 4">UBC 951</strain>
    </source>
</reference>
<dbReference type="HOGENOM" id="CLU_2074771_0_0_1"/>
<proteinExistence type="predicted"/>
<dbReference type="AlphaFoldDB" id="A0A066W3W8"/>
<dbReference type="EMBL" id="JMSN01000042">
    <property type="protein sequence ID" value="KDN45460.1"/>
    <property type="molecule type" value="Genomic_DNA"/>
</dbReference>
<gene>
    <name evidence="3" type="ORF">K437DRAFT_256576</name>
</gene>
<keyword evidence="2" id="KW-0472">Membrane</keyword>
<comment type="caution">
    <text evidence="3">The sequence shown here is derived from an EMBL/GenBank/DDBJ whole genome shotgun (WGS) entry which is preliminary data.</text>
</comment>
<dbReference type="RefSeq" id="XP_013243193.1">
    <property type="nucleotide sequence ID" value="XM_013387739.1"/>
</dbReference>
<protein>
    <submittedName>
        <fullName evidence="3">Uncharacterized protein</fullName>
    </submittedName>
</protein>
<keyword evidence="4" id="KW-1185">Reference proteome</keyword>
<feature type="region of interest" description="Disordered" evidence="1">
    <location>
        <begin position="87"/>
        <end position="118"/>
    </location>
</feature>
<accession>A0A066W3W8</accession>
<keyword evidence="2" id="KW-0812">Transmembrane</keyword>
<feature type="compositionally biased region" description="Basic and acidic residues" evidence="1">
    <location>
        <begin position="107"/>
        <end position="118"/>
    </location>
</feature>
<evidence type="ECO:0000313" key="4">
    <source>
        <dbReference type="Proteomes" id="UP000027361"/>
    </source>
</evidence>